<evidence type="ECO:0000313" key="2">
    <source>
        <dbReference type="Proteomes" id="UP000230069"/>
    </source>
</evidence>
<dbReference type="InParanoid" id="A0A2G5DGI7"/>
<keyword evidence="2" id="KW-1185">Reference proteome</keyword>
<sequence length="263" mass="27019">MEIGDATTGDILEDNIPDDNDDALNSIALLYASDDEDLSGGSAVMSIASNFTSGSSSGVSANGSIDEIDSDVDQNFTALNNIALLYATDDENFSGGSAVPSIAFDSSSESSSGVSANGSIDEIDSDVDQNFAALNSIALVYGTDDNFFSAGSAVPTIAFNSTSESSSGVSANGSIDEIDSDVDQTFAALNTIAILNATDGSSEDGDQNFASLNTIAVLYRSSSDSSGSDTIGALSDISPESDDIGIQHDMIFEQTWERGSYLS</sequence>
<dbReference type="EMBL" id="KZ305037">
    <property type="protein sequence ID" value="PIA42592.1"/>
    <property type="molecule type" value="Genomic_DNA"/>
</dbReference>
<proteinExistence type="predicted"/>
<dbReference type="Proteomes" id="UP000230069">
    <property type="component" value="Unassembled WGS sequence"/>
</dbReference>
<evidence type="ECO:0000313" key="1">
    <source>
        <dbReference type="EMBL" id="PIA42592.1"/>
    </source>
</evidence>
<name>A0A2G5DGI7_AQUCA</name>
<reference evidence="1 2" key="1">
    <citation type="submission" date="2017-09" db="EMBL/GenBank/DDBJ databases">
        <title>WGS assembly of Aquilegia coerulea Goldsmith.</title>
        <authorList>
            <person name="Hodges S."/>
            <person name="Kramer E."/>
            <person name="Nordborg M."/>
            <person name="Tomkins J."/>
            <person name="Borevitz J."/>
            <person name="Derieg N."/>
            <person name="Yan J."/>
            <person name="Mihaltcheva S."/>
            <person name="Hayes R.D."/>
            <person name="Rokhsar D."/>
        </authorList>
    </citation>
    <scope>NUCLEOTIDE SEQUENCE [LARGE SCALE GENOMIC DNA]</scope>
    <source>
        <strain evidence="2">cv. Goldsmith</strain>
    </source>
</reference>
<gene>
    <name evidence="1" type="ORF">AQUCO_02000197v1</name>
</gene>
<protein>
    <submittedName>
        <fullName evidence="1">Uncharacterized protein</fullName>
    </submittedName>
</protein>
<accession>A0A2G5DGI7</accession>
<dbReference type="AlphaFoldDB" id="A0A2G5DGI7"/>
<organism evidence="1 2">
    <name type="scientific">Aquilegia coerulea</name>
    <name type="common">Rocky mountain columbine</name>
    <dbReference type="NCBI Taxonomy" id="218851"/>
    <lineage>
        <taxon>Eukaryota</taxon>
        <taxon>Viridiplantae</taxon>
        <taxon>Streptophyta</taxon>
        <taxon>Embryophyta</taxon>
        <taxon>Tracheophyta</taxon>
        <taxon>Spermatophyta</taxon>
        <taxon>Magnoliopsida</taxon>
        <taxon>Ranunculales</taxon>
        <taxon>Ranunculaceae</taxon>
        <taxon>Thalictroideae</taxon>
        <taxon>Aquilegia</taxon>
    </lineage>
</organism>